<protein>
    <submittedName>
        <fullName evidence="9">Uncharacterized protein LOC108625185</fullName>
    </submittedName>
</protein>
<evidence type="ECO:0000313" key="9">
    <source>
        <dbReference type="RefSeq" id="XP_017880470.1"/>
    </source>
</evidence>
<feature type="transmembrane region" description="Helical" evidence="7">
    <location>
        <begin position="56"/>
        <end position="74"/>
    </location>
</feature>
<feature type="lipid moiety-binding region" description="Phosphatidylserine amidated glycine; alternate" evidence="5">
    <location>
        <position position="128"/>
    </location>
</feature>
<keyword evidence="7" id="KW-1133">Transmembrane helix</keyword>
<dbReference type="SUPFAM" id="SSF54236">
    <property type="entry name" value="Ubiquitin-like"/>
    <property type="match status" value="1"/>
</dbReference>
<dbReference type="GO" id="GO:0016020">
    <property type="term" value="C:membrane"/>
    <property type="evidence" value="ECO:0007669"/>
    <property type="project" value="UniProtKB-SubCell"/>
</dbReference>
<dbReference type="RefSeq" id="XP_017880470.1">
    <property type="nucleotide sequence ID" value="XM_018024981.2"/>
</dbReference>
<dbReference type="KEGG" id="ccal:108625185"/>
<reference evidence="9" key="1">
    <citation type="submission" date="2025-08" db="UniProtKB">
        <authorList>
            <consortium name="RefSeq"/>
        </authorList>
    </citation>
    <scope>IDENTIFICATION</scope>
    <source>
        <tissue evidence="9">Whole body</tissue>
    </source>
</reference>
<keyword evidence="4 5" id="KW-0449">Lipoprotein</keyword>
<name>A0AAJ7N6T7_9HYME</name>
<evidence type="ECO:0000256" key="3">
    <source>
        <dbReference type="ARBA" id="ARBA00023136"/>
    </source>
</evidence>
<evidence type="ECO:0000256" key="7">
    <source>
        <dbReference type="SAM" id="Phobius"/>
    </source>
</evidence>
<dbReference type="Gene3D" id="3.10.20.90">
    <property type="entry name" value="Phosphatidylinositol 3-kinase Catalytic Subunit, Chain A, domain 1"/>
    <property type="match status" value="1"/>
</dbReference>
<dbReference type="InterPro" id="IPR029071">
    <property type="entry name" value="Ubiquitin-like_domsf"/>
</dbReference>
<comment type="subcellular location">
    <subcellularLocation>
        <location evidence="1">Membrane</location>
    </subcellularLocation>
</comment>
<evidence type="ECO:0000256" key="4">
    <source>
        <dbReference type="ARBA" id="ARBA00023288"/>
    </source>
</evidence>
<keyword evidence="8" id="KW-1185">Reference proteome</keyword>
<evidence type="ECO:0000256" key="6">
    <source>
        <dbReference type="RuleBase" id="RU004384"/>
    </source>
</evidence>
<keyword evidence="7" id="KW-0812">Transmembrane</keyword>
<sequence>MSSINPFQKDEKENSEIQKPSTKFKYVVIRNSESRMNLTPKSFKERRSFGKHNSSYIIIFCYIMLEIIILLLIINRRKLQLHPTQAFFLLVNQRSMASASMTMAQLYQSEQDEDGFLYIVFASQEVFGH</sequence>
<evidence type="ECO:0000256" key="5">
    <source>
        <dbReference type="PIRSR" id="PIRSR604241-50"/>
    </source>
</evidence>
<dbReference type="AlphaFoldDB" id="A0AAJ7N6T7"/>
<proteinExistence type="inferred from homology"/>
<evidence type="ECO:0000313" key="8">
    <source>
        <dbReference type="Proteomes" id="UP000694925"/>
    </source>
</evidence>
<dbReference type="Pfam" id="PF02991">
    <property type="entry name" value="ATG8"/>
    <property type="match status" value="1"/>
</dbReference>
<dbReference type="GO" id="GO:0006914">
    <property type="term" value="P:autophagy"/>
    <property type="evidence" value="ECO:0007669"/>
    <property type="project" value="UniProtKB-KW"/>
</dbReference>
<dbReference type="PANTHER" id="PTHR10969">
    <property type="entry name" value="MICROTUBULE-ASSOCIATED PROTEINS 1A/1B LIGHT CHAIN 3-RELATED"/>
    <property type="match status" value="1"/>
</dbReference>
<evidence type="ECO:0000256" key="2">
    <source>
        <dbReference type="ARBA" id="ARBA00007293"/>
    </source>
</evidence>
<keyword evidence="3 7" id="KW-0472">Membrane</keyword>
<accession>A0AAJ7N6T7</accession>
<keyword evidence="6" id="KW-0072">Autophagy</keyword>
<comment type="similarity">
    <text evidence="2 6">Belongs to the ATG8 family.</text>
</comment>
<dbReference type="GeneID" id="108625185"/>
<evidence type="ECO:0000256" key="1">
    <source>
        <dbReference type="ARBA" id="ARBA00004370"/>
    </source>
</evidence>
<dbReference type="InterPro" id="IPR004241">
    <property type="entry name" value="Atg8-like"/>
</dbReference>
<dbReference type="Proteomes" id="UP000694925">
    <property type="component" value="Unplaced"/>
</dbReference>
<gene>
    <name evidence="9" type="primary">LOC108625185</name>
</gene>
<organism evidence="8 9">
    <name type="scientific">Ceratina calcarata</name>
    <dbReference type="NCBI Taxonomy" id="156304"/>
    <lineage>
        <taxon>Eukaryota</taxon>
        <taxon>Metazoa</taxon>
        <taxon>Ecdysozoa</taxon>
        <taxon>Arthropoda</taxon>
        <taxon>Hexapoda</taxon>
        <taxon>Insecta</taxon>
        <taxon>Pterygota</taxon>
        <taxon>Neoptera</taxon>
        <taxon>Endopterygota</taxon>
        <taxon>Hymenoptera</taxon>
        <taxon>Apocrita</taxon>
        <taxon>Aculeata</taxon>
        <taxon>Apoidea</taxon>
        <taxon>Anthophila</taxon>
        <taxon>Apidae</taxon>
        <taxon>Ceratina</taxon>
        <taxon>Zadontomerus</taxon>
    </lineage>
</organism>